<sequence>MIVTILILILIVNLLEALYLGIKFRELKKRNAADKEYKKLVDKLSLLMSVTFIISIVILVILWIIA</sequence>
<proteinExistence type="predicted"/>
<accession>A0ABX5ILH0</accession>
<organism evidence="2 3">
    <name type="scientific">Staphylococcus succinus</name>
    <dbReference type="NCBI Taxonomy" id="61015"/>
    <lineage>
        <taxon>Bacteria</taxon>
        <taxon>Bacillati</taxon>
        <taxon>Bacillota</taxon>
        <taxon>Bacilli</taxon>
        <taxon>Bacillales</taxon>
        <taxon>Staphylococcaceae</taxon>
        <taxon>Staphylococcus</taxon>
    </lineage>
</organism>
<name>A0ABX5ILH0_9STAP</name>
<feature type="transmembrane region" description="Helical" evidence="1">
    <location>
        <begin position="6"/>
        <end position="24"/>
    </location>
</feature>
<evidence type="ECO:0000313" key="3">
    <source>
        <dbReference type="Proteomes" id="UP000240859"/>
    </source>
</evidence>
<comment type="caution">
    <text evidence="2">The sequence shown here is derived from an EMBL/GenBank/DDBJ whole genome shotgun (WGS) entry which is preliminary data.</text>
</comment>
<dbReference type="RefSeq" id="WP_107601443.1">
    <property type="nucleotide sequence ID" value="NZ_JBOILH010000004.1"/>
</dbReference>
<keyword evidence="1" id="KW-0812">Transmembrane</keyword>
<evidence type="ECO:0000313" key="2">
    <source>
        <dbReference type="EMBL" id="PTI64234.1"/>
    </source>
</evidence>
<protein>
    <recommendedName>
        <fullName evidence="4">DUF3899 domain-containing protein</fullName>
    </recommendedName>
</protein>
<gene>
    <name evidence="2" type="ORF">BU057_13515</name>
</gene>
<reference evidence="2 3" key="1">
    <citation type="journal article" date="2016" name="Front. Microbiol.">
        <title>Comprehensive Phylogenetic Analysis of Bovine Non-aureus Staphylococci Species Based on Whole-Genome Sequencing.</title>
        <authorList>
            <person name="Naushad S."/>
            <person name="Barkema H.W."/>
            <person name="Luby C."/>
            <person name="Condas L.A."/>
            <person name="Nobrega D.B."/>
            <person name="Carson D.A."/>
            <person name="De Buck J."/>
        </authorList>
    </citation>
    <scope>NUCLEOTIDE SEQUENCE [LARGE SCALE GENOMIC DNA]</scope>
    <source>
        <strain evidence="2 3">SNUC 1084</strain>
    </source>
</reference>
<keyword evidence="1" id="KW-1133">Transmembrane helix</keyword>
<evidence type="ECO:0000256" key="1">
    <source>
        <dbReference type="SAM" id="Phobius"/>
    </source>
</evidence>
<evidence type="ECO:0008006" key="4">
    <source>
        <dbReference type="Google" id="ProtNLM"/>
    </source>
</evidence>
<feature type="transmembrane region" description="Helical" evidence="1">
    <location>
        <begin position="44"/>
        <end position="65"/>
    </location>
</feature>
<keyword evidence="1" id="KW-0472">Membrane</keyword>
<keyword evidence="3" id="KW-1185">Reference proteome</keyword>
<dbReference type="Proteomes" id="UP000240859">
    <property type="component" value="Unassembled WGS sequence"/>
</dbReference>
<dbReference type="EMBL" id="PZFR01000180">
    <property type="protein sequence ID" value="PTI64234.1"/>
    <property type="molecule type" value="Genomic_DNA"/>
</dbReference>